<evidence type="ECO:0000259" key="2">
    <source>
        <dbReference type="Pfam" id="PF04542"/>
    </source>
</evidence>
<keyword evidence="4" id="KW-0804">Transcription</keyword>
<keyword evidence="5" id="KW-1185">Reference proteome</keyword>
<dbReference type="InterPro" id="IPR036388">
    <property type="entry name" value="WH-like_DNA-bd_sf"/>
</dbReference>
<evidence type="ECO:0000313" key="5">
    <source>
        <dbReference type="Proteomes" id="UP000635565"/>
    </source>
</evidence>
<proteinExistence type="predicted"/>
<comment type="subunit">
    <text evidence="1">Interacts transiently with the RNA polymerase catalytic core formed by RpoA, RpoB, RpoC and RpoZ (2 alpha, 1 beta, 1 beta' and 1 omega subunit) to form the RNA polymerase holoenzyme that can initiate transcription.</text>
</comment>
<evidence type="ECO:0000256" key="1">
    <source>
        <dbReference type="ARBA" id="ARBA00011344"/>
    </source>
</evidence>
<dbReference type="Pfam" id="PF08281">
    <property type="entry name" value="Sigma70_r4_2"/>
    <property type="match status" value="1"/>
</dbReference>
<dbReference type="Proteomes" id="UP000635565">
    <property type="component" value="Unassembled WGS sequence"/>
</dbReference>
<dbReference type="InterPro" id="IPR013249">
    <property type="entry name" value="RNA_pol_sigma70_r4_t2"/>
</dbReference>
<feature type="domain" description="RNA polymerase sigma factor 70 region 4 type 2" evidence="3">
    <location>
        <begin position="113"/>
        <end position="165"/>
    </location>
</feature>
<dbReference type="GO" id="GO:0000428">
    <property type="term" value="C:DNA-directed RNA polymerase complex"/>
    <property type="evidence" value="ECO:0007669"/>
    <property type="project" value="UniProtKB-KW"/>
</dbReference>
<gene>
    <name evidence="4" type="ORF">KSZ_11700</name>
</gene>
<dbReference type="InterPro" id="IPR032710">
    <property type="entry name" value="NTF2-like_dom_sf"/>
</dbReference>
<dbReference type="InterPro" id="IPR013325">
    <property type="entry name" value="RNA_pol_sigma_r2"/>
</dbReference>
<dbReference type="RefSeq" id="WP_201360834.1">
    <property type="nucleotide sequence ID" value="NZ_BNJJ01000003.1"/>
</dbReference>
<evidence type="ECO:0000313" key="4">
    <source>
        <dbReference type="EMBL" id="GHO83164.1"/>
    </source>
</evidence>
<dbReference type="Gene3D" id="1.10.1740.10">
    <property type="match status" value="1"/>
</dbReference>
<dbReference type="InterPro" id="IPR007627">
    <property type="entry name" value="RNA_pol_sigma70_r2"/>
</dbReference>
<name>A0ABQ3VBE7_9CHLR</name>
<reference evidence="4 5" key="1">
    <citation type="journal article" date="2021" name="Int. J. Syst. Evol. Microbiol.">
        <title>Reticulibacter mediterranei gen. nov., sp. nov., within the new family Reticulibacteraceae fam. nov., and Ktedonospora formicarum gen. nov., sp. nov., Ktedonobacter robiniae sp. nov., Dictyobacter formicarum sp. nov. and Dictyobacter arantiisoli sp. nov., belonging to the class Ktedonobacteria.</title>
        <authorList>
            <person name="Yabe S."/>
            <person name="Zheng Y."/>
            <person name="Wang C.M."/>
            <person name="Sakai Y."/>
            <person name="Abe K."/>
            <person name="Yokota A."/>
            <person name="Donadio S."/>
            <person name="Cavaletti L."/>
            <person name="Monciardini P."/>
        </authorList>
    </citation>
    <scope>NUCLEOTIDE SEQUENCE [LARGE SCALE GENOMIC DNA]</scope>
    <source>
        <strain evidence="4 5">SOSP1-9</strain>
    </source>
</reference>
<dbReference type="InterPro" id="IPR014284">
    <property type="entry name" value="RNA_pol_sigma-70_dom"/>
</dbReference>
<dbReference type="NCBIfam" id="TIGR02957">
    <property type="entry name" value="SigX4"/>
    <property type="match status" value="1"/>
</dbReference>
<organism evidence="4 5">
    <name type="scientific">Dictyobacter formicarum</name>
    <dbReference type="NCBI Taxonomy" id="2778368"/>
    <lineage>
        <taxon>Bacteria</taxon>
        <taxon>Bacillati</taxon>
        <taxon>Chloroflexota</taxon>
        <taxon>Ktedonobacteria</taxon>
        <taxon>Ktedonobacterales</taxon>
        <taxon>Dictyobacteraceae</taxon>
        <taxon>Dictyobacter</taxon>
    </lineage>
</organism>
<dbReference type="SUPFAM" id="SSF88946">
    <property type="entry name" value="Sigma2 domain of RNA polymerase sigma factors"/>
    <property type="match status" value="1"/>
</dbReference>
<dbReference type="InterPro" id="IPR013324">
    <property type="entry name" value="RNA_pol_sigma_r3/r4-like"/>
</dbReference>
<keyword evidence="4" id="KW-0240">DNA-directed RNA polymerase</keyword>
<dbReference type="SUPFAM" id="SSF88659">
    <property type="entry name" value="Sigma3 and sigma4 domains of RNA polymerase sigma factors"/>
    <property type="match status" value="1"/>
</dbReference>
<comment type="caution">
    <text evidence="4">The sequence shown here is derived from an EMBL/GenBank/DDBJ whole genome shotgun (WGS) entry which is preliminary data.</text>
</comment>
<evidence type="ECO:0000259" key="3">
    <source>
        <dbReference type="Pfam" id="PF08281"/>
    </source>
</evidence>
<dbReference type="Pfam" id="PF04542">
    <property type="entry name" value="Sigma70_r2"/>
    <property type="match status" value="1"/>
</dbReference>
<protein>
    <submittedName>
        <fullName evidence="4">DNA-directed RNA polymerase sigma-70 factor</fullName>
    </submittedName>
</protein>
<dbReference type="InterPro" id="IPR052704">
    <property type="entry name" value="ECF_Sigma-70_Domain"/>
</dbReference>
<dbReference type="EMBL" id="BNJJ01000003">
    <property type="protein sequence ID" value="GHO83164.1"/>
    <property type="molecule type" value="Genomic_DNA"/>
</dbReference>
<feature type="domain" description="RNA polymerase sigma-70 region 2" evidence="2">
    <location>
        <begin position="14"/>
        <end position="77"/>
    </location>
</feature>
<accession>A0ABQ3VBE7</accession>
<dbReference type="Gene3D" id="1.10.10.10">
    <property type="entry name" value="Winged helix-like DNA-binding domain superfamily/Winged helix DNA-binding domain"/>
    <property type="match status" value="1"/>
</dbReference>
<dbReference type="NCBIfam" id="NF007214">
    <property type="entry name" value="PRK09636.1"/>
    <property type="match status" value="1"/>
</dbReference>
<dbReference type="PANTHER" id="PTHR30173">
    <property type="entry name" value="SIGMA 19 FACTOR"/>
    <property type="match status" value="1"/>
</dbReference>
<sequence length="309" mass="34815">MDEAMRKGNQGEEFEHYRVLLFSIAYRMTGSASEAEDLVQEAYLRYQASASQEIVSLKAYLSTIITRLALDYLKSARVAREQYIGVWLPEPILTSEDDGFPLADLEQQEALSLAFLRLLEALSPPERAVFLLHEVFDYPFSEIGSMLEKSPANCRQIFHRARQALQDKRARFEPEPQRQRQLLFSFLSASQAGDITALTSLLAQDAVSWSDGGGKVQSNLKPIHGQQSVARFWCFWLSLARKNQRPLTFTLAEINGSPAILCWEEGSLAVVISLTLSAVGIQEIYALLNPEKLTYLQKQLSRGRSSFES</sequence>
<dbReference type="PANTHER" id="PTHR30173:SF36">
    <property type="entry name" value="ECF RNA POLYMERASE SIGMA FACTOR SIGJ"/>
    <property type="match status" value="1"/>
</dbReference>
<dbReference type="NCBIfam" id="TIGR02937">
    <property type="entry name" value="sigma70-ECF"/>
    <property type="match status" value="1"/>
</dbReference>
<dbReference type="SUPFAM" id="SSF54427">
    <property type="entry name" value="NTF2-like"/>
    <property type="match status" value="1"/>
</dbReference>
<dbReference type="InterPro" id="IPR014303">
    <property type="entry name" value="RNA_pol_sigma-70_ECF"/>
</dbReference>